<evidence type="ECO:0000256" key="1">
    <source>
        <dbReference type="ARBA" id="ARBA00001917"/>
    </source>
</evidence>
<dbReference type="InterPro" id="IPR029479">
    <property type="entry name" value="Nitroreductase"/>
</dbReference>
<feature type="domain" description="Nitroreductase" evidence="6">
    <location>
        <begin position="7"/>
        <end position="195"/>
    </location>
</feature>
<evidence type="ECO:0000256" key="5">
    <source>
        <dbReference type="ARBA" id="ARBA00023002"/>
    </source>
</evidence>
<reference evidence="7 8" key="1">
    <citation type="submission" date="2015-10" db="EMBL/GenBank/DDBJ databases">
        <title>Metagenome-Assembled Genomes uncover a global brackish microbiome.</title>
        <authorList>
            <person name="Hugerth L.W."/>
            <person name="Larsson J."/>
            <person name="Alneberg J."/>
            <person name="Lindh M.V."/>
            <person name="Legrand C."/>
            <person name="Pinhassi J."/>
            <person name="Andersson A.F."/>
        </authorList>
    </citation>
    <scope>NUCLEOTIDE SEQUENCE [LARGE SCALE GENOMIC DNA]</scope>
    <source>
        <strain evidence="7">BACL4 MAG-120507-bin80</strain>
    </source>
</reference>
<accession>A0A0R2S9H4</accession>
<evidence type="ECO:0000313" key="7">
    <source>
        <dbReference type="EMBL" id="KRO71583.1"/>
    </source>
</evidence>
<dbReference type="InterPro" id="IPR000415">
    <property type="entry name" value="Nitroreductase-like"/>
</dbReference>
<gene>
    <name evidence="7" type="ORF">ABR69_08435</name>
</gene>
<evidence type="ECO:0000259" key="6">
    <source>
        <dbReference type="Pfam" id="PF00881"/>
    </source>
</evidence>
<keyword evidence="5" id="KW-0560">Oxidoreductase</keyword>
<name>A0A0R2S9H4_9GAMM</name>
<comment type="cofactor">
    <cofactor evidence="1">
        <name>FMN</name>
        <dbReference type="ChEBI" id="CHEBI:58210"/>
    </cofactor>
</comment>
<dbReference type="PANTHER" id="PTHR43673">
    <property type="entry name" value="NAD(P)H NITROREDUCTASE YDGI-RELATED"/>
    <property type="match status" value="1"/>
</dbReference>
<keyword evidence="3" id="KW-0285">Flavoprotein</keyword>
<dbReference type="Proteomes" id="UP000051934">
    <property type="component" value="Unassembled WGS sequence"/>
</dbReference>
<dbReference type="Gene3D" id="3.40.109.10">
    <property type="entry name" value="NADH Oxidase"/>
    <property type="match status" value="1"/>
</dbReference>
<evidence type="ECO:0000256" key="4">
    <source>
        <dbReference type="ARBA" id="ARBA00022643"/>
    </source>
</evidence>
<dbReference type="AlphaFoldDB" id="A0A0R2S9H4"/>
<keyword evidence="4" id="KW-0288">FMN</keyword>
<evidence type="ECO:0000256" key="3">
    <source>
        <dbReference type="ARBA" id="ARBA00022630"/>
    </source>
</evidence>
<sequence length="220" mass="24882">MSVIDAIYSRRSVRGYLDKEVPADVLNRIFEVAQMAPSNCNVQPWKVYVASGALKDRLKQQMVESTVGRVEPNPDYPYRGTFEGEYRKRQVDCAVALYNNMGIERDDKEGRLRAIVRNFEFFDAPYIAFLGMNPAFGTTVALDVGMYAQSLMLTMVAFGLHSCPMGTMRNYPDMVREAFDIQDETKILFGLSFGYEDTAVAANKTRTEREPVSASVMFRS</sequence>
<dbReference type="GO" id="GO:0016491">
    <property type="term" value="F:oxidoreductase activity"/>
    <property type="evidence" value="ECO:0007669"/>
    <property type="project" value="UniProtKB-KW"/>
</dbReference>
<comment type="similarity">
    <text evidence="2">Belongs to the nitroreductase family.</text>
</comment>
<organism evidence="7 8">
    <name type="scientific">OM182 bacterium BACL3 MAG-120507-bin80</name>
    <dbReference type="NCBI Taxonomy" id="1655577"/>
    <lineage>
        <taxon>Bacteria</taxon>
        <taxon>Pseudomonadati</taxon>
        <taxon>Pseudomonadota</taxon>
        <taxon>Gammaproteobacteria</taxon>
        <taxon>OMG group</taxon>
        <taxon>OM182 clade</taxon>
    </lineage>
</organism>
<evidence type="ECO:0000313" key="8">
    <source>
        <dbReference type="Proteomes" id="UP000051934"/>
    </source>
</evidence>
<dbReference type="SUPFAM" id="SSF55469">
    <property type="entry name" value="FMN-dependent nitroreductase-like"/>
    <property type="match status" value="1"/>
</dbReference>
<dbReference type="CDD" id="cd02136">
    <property type="entry name" value="PnbA_NfnB-like"/>
    <property type="match status" value="1"/>
</dbReference>
<dbReference type="Pfam" id="PF00881">
    <property type="entry name" value="Nitroreductase"/>
    <property type="match status" value="1"/>
</dbReference>
<dbReference type="PANTHER" id="PTHR43673:SF2">
    <property type="entry name" value="NITROREDUCTASE"/>
    <property type="match status" value="1"/>
</dbReference>
<protein>
    <submittedName>
        <fullName evidence="7">Oxidoreductase</fullName>
    </submittedName>
</protein>
<dbReference type="EMBL" id="LIBB01000162">
    <property type="protein sequence ID" value="KRO71583.1"/>
    <property type="molecule type" value="Genomic_DNA"/>
</dbReference>
<comment type="caution">
    <text evidence="7">The sequence shown here is derived from an EMBL/GenBank/DDBJ whole genome shotgun (WGS) entry which is preliminary data.</text>
</comment>
<evidence type="ECO:0000256" key="2">
    <source>
        <dbReference type="ARBA" id="ARBA00007118"/>
    </source>
</evidence>
<proteinExistence type="inferred from homology"/>